<dbReference type="EMBL" id="JBJQND010000011">
    <property type="protein sequence ID" value="KAL3862841.1"/>
    <property type="molecule type" value="Genomic_DNA"/>
</dbReference>
<keyword evidence="2" id="KW-0812">Transmembrane</keyword>
<evidence type="ECO:0000256" key="2">
    <source>
        <dbReference type="SAM" id="Phobius"/>
    </source>
</evidence>
<keyword evidence="4" id="KW-1185">Reference proteome</keyword>
<protein>
    <submittedName>
        <fullName evidence="3">Uncharacterized protein</fullName>
    </submittedName>
</protein>
<feature type="compositionally biased region" description="Polar residues" evidence="1">
    <location>
        <begin position="64"/>
        <end position="73"/>
    </location>
</feature>
<keyword evidence="2" id="KW-1133">Transmembrane helix</keyword>
<feature type="compositionally biased region" description="Basic and acidic residues" evidence="1">
    <location>
        <begin position="287"/>
        <end position="300"/>
    </location>
</feature>
<reference evidence="3 4" key="1">
    <citation type="submission" date="2024-11" db="EMBL/GenBank/DDBJ databases">
        <title>Chromosome-level genome assembly of the freshwater bivalve Anodonta woodiana.</title>
        <authorList>
            <person name="Chen X."/>
        </authorList>
    </citation>
    <scope>NUCLEOTIDE SEQUENCE [LARGE SCALE GENOMIC DNA]</scope>
    <source>
        <strain evidence="3">MN2024</strain>
        <tissue evidence="3">Gills</tissue>
    </source>
</reference>
<feature type="region of interest" description="Disordered" evidence="1">
    <location>
        <begin position="237"/>
        <end position="343"/>
    </location>
</feature>
<feature type="compositionally biased region" description="Polar residues" evidence="1">
    <location>
        <begin position="325"/>
        <end position="343"/>
    </location>
</feature>
<dbReference type="AlphaFoldDB" id="A0ABD3VNY6"/>
<feature type="transmembrane region" description="Helical" evidence="2">
    <location>
        <begin position="183"/>
        <end position="204"/>
    </location>
</feature>
<keyword evidence="2" id="KW-0472">Membrane</keyword>
<evidence type="ECO:0000313" key="4">
    <source>
        <dbReference type="Proteomes" id="UP001634394"/>
    </source>
</evidence>
<comment type="caution">
    <text evidence="3">The sequence shown here is derived from an EMBL/GenBank/DDBJ whole genome shotgun (WGS) entry which is preliminary data.</text>
</comment>
<evidence type="ECO:0000313" key="3">
    <source>
        <dbReference type="EMBL" id="KAL3862841.1"/>
    </source>
</evidence>
<feature type="region of interest" description="Disordered" evidence="1">
    <location>
        <begin position="55"/>
        <end position="75"/>
    </location>
</feature>
<accession>A0ABD3VNY6</accession>
<name>A0ABD3VNY6_SINWO</name>
<organism evidence="3 4">
    <name type="scientific">Sinanodonta woodiana</name>
    <name type="common">Chinese pond mussel</name>
    <name type="synonym">Anodonta woodiana</name>
    <dbReference type="NCBI Taxonomy" id="1069815"/>
    <lineage>
        <taxon>Eukaryota</taxon>
        <taxon>Metazoa</taxon>
        <taxon>Spiralia</taxon>
        <taxon>Lophotrochozoa</taxon>
        <taxon>Mollusca</taxon>
        <taxon>Bivalvia</taxon>
        <taxon>Autobranchia</taxon>
        <taxon>Heteroconchia</taxon>
        <taxon>Palaeoheterodonta</taxon>
        <taxon>Unionida</taxon>
        <taxon>Unionoidea</taxon>
        <taxon>Unionidae</taxon>
        <taxon>Unioninae</taxon>
        <taxon>Sinanodonta</taxon>
    </lineage>
</organism>
<evidence type="ECO:0000256" key="1">
    <source>
        <dbReference type="SAM" id="MobiDB-lite"/>
    </source>
</evidence>
<sequence length="497" mass="54475">MFIKSIVSSPMHSSGFYEHTDADTNKVLYCREVLVKQGEEAVPCRENKTEDSVRKCQDGHYQPDETNSSSSPQCFPEPECTEEGIKNKTCSHGYCWPVCICNLEVGKCGHYPLNCHDVRDIKCMGKILHDCSCALPDIPTQLPARKNKANILFAFADSTQITNKTAVTKDGSDTGVKGNEAGYLIPVVIIICSVVLVILVVLGIRCVHKRRSNRPIEANTEGIEMLESITGDKVSEATDSGVCDLSKGSDENLQPGETSMEGGRNTNNSFGDDCDAARGQSSSQLEVHNDLKSRVEHTLAEEEDSYTESDSLLSPDNPCRRDTSTHQSEQSCEAGRTNTDNLVTNDPDMTLCKWTSDSGTDLHHTDVGHRTDPDSTPILCQLAMQKGPGQRGNPIIADVEDNSLGNSSSSCQPRHPILNLGTLVRESTDEPEIWHHIFITTGHGNCLLGVASCKMPIPPPLSPWRGQFRLKAAVYWVLPAVKCQCPHPYHHGEDSLD</sequence>
<dbReference type="Proteomes" id="UP001634394">
    <property type="component" value="Unassembled WGS sequence"/>
</dbReference>
<proteinExistence type="predicted"/>
<gene>
    <name evidence="3" type="ORF">ACJMK2_008787</name>
</gene>